<gene>
    <name evidence="3" type="ORF">PoMZ_09425</name>
</gene>
<evidence type="ECO:0000313" key="4">
    <source>
        <dbReference type="Proteomes" id="UP000294847"/>
    </source>
</evidence>
<feature type="region of interest" description="Disordered" evidence="1">
    <location>
        <begin position="127"/>
        <end position="150"/>
    </location>
</feature>
<dbReference type="Pfam" id="PF09118">
    <property type="entry name" value="GO-like_E_set"/>
    <property type="match status" value="1"/>
</dbReference>
<dbReference type="SUPFAM" id="SSF50965">
    <property type="entry name" value="Galactose oxidase, central domain"/>
    <property type="match status" value="1"/>
</dbReference>
<dbReference type="Proteomes" id="UP000294847">
    <property type="component" value="Chromosome 1"/>
</dbReference>
<dbReference type="EMBL" id="CP034204">
    <property type="protein sequence ID" value="QBZ53736.1"/>
    <property type="molecule type" value="Genomic_DNA"/>
</dbReference>
<dbReference type="AlphaFoldDB" id="A0A4P7MZQ9"/>
<evidence type="ECO:0000313" key="3">
    <source>
        <dbReference type="EMBL" id="QBZ53736.1"/>
    </source>
</evidence>
<dbReference type="InterPro" id="IPR014756">
    <property type="entry name" value="Ig_E-set"/>
</dbReference>
<dbReference type="PANTHER" id="PTHR32208:SF56">
    <property type="entry name" value="GALACTOSE OXIDASE-RELATED"/>
    <property type="match status" value="1"/>
</dbReference>
<dbReference type="Gene3D" id="2.130.10.80">
    <property type="entry name" value="Galactose oxidase/kelch, beta-propeller"/>
    <property type="match status" value="1"/>
</dbReference>
<reference evidence="3 4" key="1">
    <citation type="journal article" date="2019" name="Mol. Biol. Evol.">
        <title>Blast fungal genomes show frequent chromosomal changes, gene gains and losses, and effector gene turnover.</title>
        <authorList>
            <person name="Gomez Luciano L.B."/>
            <person name="Jason Tsai I."/>
            <person name="Chuma I."/>
            <person name="Tosa Y."/>
            <person name="Chen Y.H."/>
            <person name="Li J.Y."/>
            <person name="Li M.Y."/>
            <person name="Jade Lu M.Y."/>
            <person name="Nakayashiki H."/>
            <person name="Li W.H."/>
        </authorList>
    </citation>
    <scope>NUCLEOTIDE SEQUENCE [LARGE SCALE GENOMIC DNA]</scope>
    <source>
        <strain evidence="3">MZ5-1-6</strain>
    </source>
</reference>
<dbReference type="InterPro" id="IPR011043">
    <property type="entry name" value="Gal_Oxase/kelch_b-propeller"/>
</dbReference>
<evidence type="ECO:0000256" key="1">
    <source>
        <dbReference type="SAM" id="MobiDB-lite"/>
    </source>
</evidence>
<dbReference type="InterPro" id="IPR037293">
    <property type="entry name" value="Gal_Oxidase_central_sf"/>
</dbReference>
<keyword evidence="2" id="KW-0732">Signal</keyword>
<dbReference type="SUPFAM" id="SSF81296">
    <property type="entry name" value="E set domains"/>
    <property type="match status" value="1"/>
</dbReference>
<feature type="chain" id="PRO_5043927020" evidence="2">
    <location>
        <begin position="26"/>
        <end position="669"/>
    </location>
</feature>
<dbReference type="SMART" id="SM00612">
    <property type="entry name" value="Kelch"/>
    <property type="match status" value="2"/>
</dbReference>
<dbReference type="VEuPathDB" id="FungiDB:M_BR32_EuGene_00084781"/>
<protein>
    <submittedName>
        <fullName evidence="3">Uncharacterized protein</fullName>
    </submittedName>
</protein>
<accession>A0A4P7MZQ9</accession>
<dbReference type="InterPro" id="IPR006652">
    <property type="entry name" value="Kelch_1"/>
</dbReference>
<dbReference type="PANTHER" id="PTHR32208">
    <property type="entry name" value="SECRETED PROTEIN-RELATED"/>
    <property type="match status" value="1"/>
</dbReference>
<dbReference type="Gene3D" id="2.60.40.10">
    <property type="entry name" value="Immunoglobulins"/>
    <property type="match status" value="1"/>
</dbReference>
<evidence type="ECO:0000256" key="2">
    <source>
        <dbReference type="SAM" id="SignalP"/>
    </source>
</evidence>
<dbReference type="CDD" id="cd02851">
    <property type="entry name" value="E_set_GO_C"/>
    <property type="match status" value="1"/>
</dbReference>
<sequence>MSLTSLRAVSLGAALLGSHLTSAQGTTTLPPSLTNCTTQETIWQTPQNVSLAICDGTNFQYGGKSLQIVEGVCGTRACVGLCNDNDKCVRAVYDKKNSVCHIKNNDEASDMIWAVDADFDAITKLLPDGTYPPPPSGQPPKDGQTPKPANETVVVGDAKKGVWSDVITLPLIPVAAYVVPTFPTPGRLMFFSSWGVDAFGGASGLTQFGSLDLASHQSTHREIANTHHDMFCPGISQLADGRILIQGGSDADAVSVYDPNTDAFTREANLQIARGYQSACTLSNGEVFTIGGAYSGERRGKEGEIYDPSANKWEVLKGADVKPMLTKDHEGIWREDNHAWLFAWRNGSVFQAGPSATQHWYGTKGYGAVVNAGTRDDANAMCGIFVMFDALRGKILSAGGSPDYTDSDANNRAHITTIGEPGSPAVVERVTDMAFQRGFANAVVLPDGKVIVTGGMKRSIVFSDANAVFVAEMFDPATKAWTQLAAAQKPRNYHSVSILLPDATVFVGGGGLCYVATIKGSTAKCNKSVDHADGEILSPPYLFNADGTAAARPVIGDLDKTSIRAGDSLTFAVTGIQGAAAANYKFSLVRMGSVTHSVNTDQRRVPLEDFSVGADGKFTVRTPADTGVMIPGHWYLFAIAPNGTPSVAKTVQIELGEAEAKRTAGIWGA</sequence>
<organism evidence="3 4">
    <name type="scientific">Pyricularia oryzae</name>
    <name type="common">Rice blast fungus</name>
    <name type="synonym">Magnaporthe oryzae</name>
    <dbReference type="NCBI Taxonomy" id="318829"/>
    <lineage>
        <taxon>Eukaryota</taxon>
        <taxon>Fungi</taxon>
        <taxon>Dikarya</taxon>
        <taxon>Ascomycota</taxon>
        <taxon>Pezizomycotina</taxon>
        <taxon>Sordariomycetes</taxon>
        <taxon>Sordariomycetidae</taxon>
        <taxon>Magnaporthales</taxon>
        <taxon>Pyriculariaceae</taxon>
        <taxon>Pyricularia</taxon>
    </lineage>
</organism>
<proteinExistence type="predicted"/>
<dbReference type="InterPro" id="IPR015202">
    <property type="entry name" value="GO-like_E_set"/>
</dbReference>
<feature type="signal peptide" evidence="2">
    <location>
        <begin position="1"/>
        <end position="25"/>
    </location>
</feature>
<dbReference type="InterPro" id="IPR013783">
    <property type="entry name" value="Ig-like_fold"/>
</dbReference>
<name>A0A4P7MZQ9_PYROR</name>